<dbReference type="GeneID" id="98646286"/>
<dbReference type="EMBL" id="CP042910">
    <property type="protein sequence ID" value="QEG15819.1"/>
    <property type="molecule type" value="Genomic_DNA"/>
</dbReference>
<evidence type="ECO:0000313" key="1">
    <source>
        <dbReference type="EMBL" id="QEG15819.1"/>
    </source>
</evidence>
<organism evidence="1 2">
    <name type="scientific">Gimesia maris</name>
    <dbReference type="NCBI Taxonomy" id="122"/>
    <lineage>
        <taxon>Bacteria</taxon>
        <taxon>Pseudomonadati</taxon>
        <taxon>Planctomycetota</taxon>
        <taxon>Planctomycetia</taxon>
        <taxon>Planctomycetales</taxon>
        <taxon>Planctomycetaceae</taxon>
        <taxon>Gimesia</taxon>
    </lineage>
</organism>
<evidence type="ECO:0000313" key="2">
    <source>
        <dbReference type="Proteomes" id="UP000322887"/>
    </source>
</evidence>
<dbReference type="RefSeq" id="WP_002647835.1">
    <property type="nucleotide sequence ID" value="NZ_CP042910.1"/>
</dbReference>
<accession>A0ABX5YJF6</accession>
<keyword evidence="2" id="KW-1185">Reference proteome</keyword>
<gene>
    <name evidence="1" type="ORF">GmarT_16620</name>
</gene>
<reference evidence="1 2" key="1">
    <citation type="submission" date="2019-08" db="EMBL/GenBank/DDBJ databases">
        <title>Deep-cultivation of Planctomycetes and their phenomic and genomic characterization uncovers novel biology.</title>
        <authorList>
            <person name="Wiegand S."/>
            <person name="Jogler M."/>
            <person name="Boedeker C."/>
            <person name="Pinto D."/>
            <person name="Vollmers J."/>
            <person name="Rivas-Marin E."/>
            <person name="Kohn T."/>
            <person name="Peeters S.H."/>
            <person name="Heuer A."/>
            <person name="Rast P."/>
            <person name="Oberbeckmann S."/>
            <person name="Bunk B."/>
            <person name="Jeske O."/>
            <person name="Meyerdierks A."/>
            <person name="Storesund J.E."/>
            <person name="Kallscheuer N."/>
            <person name="Luecker S."/>
            <person name="Lage O.M."/>
            <person name="Pohl T."/>
            <person name="Merkel B.J."/>
            <person name="Hornburger P."/>
            <person name="Mueller R.-W."/>
            <person name="Bruemmer F."/>
            <person name="Labrenz M."/>
            <person name="Spormann A.M."/>
            <person name="Op den Camp H."/>
            <person name="Overmann J."/>
            <person name="Amann R."/>
            <person name="Jetten M.S.M."/>
            <person name="Mascher T."/>
            <person name="Medema M.H."/>
            <person name="Devos D.P."/>
            <person name="Kaster A.-K."/>
            <person name="Ovreas L."/>
            <person name="Rohde M."/>
            <person name="Galperin M.Y."/>
            <person name="Jogler C."/>
        </authorList>
    </citation>
    <scope>NUCLEOTIDE SEQUENCE [LARGE SCALE GENOMIC DNA]</scope>
    <source>
        <strain evidence="1 2">DSM 8797</strain>
    </source>
</reference>
<proteinExistence type="predicted"/>
<sequence length="137" mass="15619">MPHRLNRLLVFPLLLLAISLPLRWGHSHERLLGQQLAQHIQLFHPPFQNQSLPSGWHSHPLFPGVVLEDHGHSIVFNNSSASGFQSPVERVHPDLKPVDPGIPDFSDLTLLQRNRLKSQAYKVCSTQTYLYLQILLI</sequence>
<name>A0ABX5YJF6_9PLAN</name>
<protein>
    <submittedName>
        <fullName evidence="1">Uncharacterized protein</fullName>
    </submittedName>
</protein>
<dbReference type="Proteomes" id="UP000322887">
    <property type="component" value="Chromosome"/>
</dbReference>